<feature type="coiled-coil region" evidence="1">
    <location>
        <begin position="26"/>
        <end position="60"/>
    </location>
</feature>
<dbReference type="EMBL" id="JADOUA010000001">
    <property type="protein sequence ID" value="MBG6093504.1"/>
    <property type="molecule type" value="Genomic_DNA"/>
</dbReference>
<evidence type="ECO:0000256" key="1">
    <source>
        <dbReference type="SAM" id="Coils"/>
    </source>
</evidence>
<organism evidence="3 4">
    <name type="scientific">Actinomadura viridis</name>
    <dbReference type="NCBI Taxonomy" id="58110"/>
    <lineage>
        <taxon>Bacteria</taxon>
        <taxon>Bacillati</taxon>
        <taxon>Actinomycetota</taxon>
        <taxon>Actinomycetes</taxon>
        <taxon>Streptosporangiales</taxon>
        <taxon>Thermomonosporaceae</taxon>
        <taxon>Actinomadura</taxon>
    </lineage>
</organism>
<name>A0A931DRN1_9ACTN</name>
<keyword evidence="1" id="KW-0175">Coiled coil</keyword>
<protein>
    <submittedName>
        <fullName evidence="3">Uncharacterized protein</fullName>
    </submittedName>
</protein>
<dbReference type="RefSeq" id="WP_197015553.1">
    <property type="nucleotide sequence ID" value="NZ_BAABES010000003.1"/>
</dbReference>
<feature type="compositionally biased region" description="Low complexity" evidence="2">
    <location>
        <begin position="112"/>
        <end position="126"/>
    </location>
</feature>
<dbReference type="AlphaFoldDB" id="A0A931DRN1"/>
<feature type="region of interest" description="Disordered" evidence="2">
    <location>
        <begin position="62"/>
        <end position="83"/>
    </location>
</feature>
<reference evidence="3" key="1">
    <citation type="submission" date="2020-11" db="EMBL/GenBank/DDBJ databases">
        <title>Sequencing the genomes of 1000 actinobacteria strains.</title>
        <authorList>
            <person name="Klenk H.-P."/>
        </authorList>
    </citation>
    <scope>NUCLEOTIDE SEQUENCE</scope>
    <source>
        <strain evidence="3">DSM 43175</strain>
    </source>
</reference>
<sequence length="316" mass="34249">MTTVVLVLLCLAIAGRELYLASDKRLPRAQAELRELRAQVSELGRRHDALQAEVAETAERTGIAIPPSPPQPPPGSLHAAEPVPAPVLERLERLGERIERIERLESEPRPVPAAAGASAAPGSEPGSEPDRDARHALARSLDAVEQAVGELQREMLERLDREEGVVTGLLLSEEGEAEALLADAYERCSAEYGLRVRIRDQISSRSMNGEYWGTAYHLSGRRADALAEDLFTYARDMRDPRDPSALAALIAELAHLGGGGIARIGAFTAVRTANTLLCGLLPEDVPEGIEPWELAARIRELPDELRVEPDSAAPLK</sequence>
<comment type="caution">
    <text evidence="3">The sequence shown here is derived from an EMBL/GenBank/DDBJ whole genome shotgun (WGS) entry which is preliminary data.</text>
</comment>
<evidence type="ECO:0000313" key="4">
    <source>
        <dbReference type="Proteomes" id="UP000614047"/>
    </source>
</evidence>
<dbReference type="Proteomes" id="UP000614047">
    <property type="component" value="Unassembled WGS sequence"/>
</dbReference>
<proteinExistence type="predicted"/>
<feature type="compositionally biased region" description="Pro residues" evidence="2">
    <location>
        <begin position="66"/>
        <end position="75"/>
    </location>
</feature>
<keyword evidence="4" id="KW-1185">Reference proteome</keyword>
<feature type="region of interest" description="Disordered" evidence="2">
    <location>
        <begin position="101"/>
        <end position="133"/>
    </location>
</feature>
<evidence type="ECO:0000256" key="2">
    <source>
        <dbReference type="SAM" id="MobiDB-lite"/>
    </source>
</evidence>
<gene>
    <name evidence="3" type="ORF">IW256_007617</name>
</gene>
<accession>A0A931DRN1</accession>
<evidence type="ECO:0000313" key="3">
    <source>
        <dbReference type="EMBL" id="MBG6093504.1"/>
    </source>
</evidence>